<reference evidence="2" key="1">
    <citation type="submission" date="2014-09" db="EMBL/GenBank/DDBJ databases">
        <authorList>
            <person name="Probst J Alexander"/>
        </authorList>
    </citation>
    <scope>NUCLEOTIDE SEQUENCE</scope>
</reference>
<dbReference type="InterPro" id="IPR025349">
    <property type="entry name" value="DUF4253"/>
</dbReference>
<gene>
    <name evidence="2" type="ORF">MSIBF_A100003</name>
</gene>
<protein>
    <recommendedName>
        <fullName evidence="1">DUF4253 domain-containing protein</fullName>
    </recommendedName>
</protein>
<feature type="domain" description="DUF4253" evidence="1">
    <location>
        <begin position="120"/>
        <end position="223"/>
    </location>
</feature>
<proteinExistence type="predicted"/>
<accession>A0A098E6J4</accession>
<organism evidence="2">
    <name type="scientific">groundwater metagenome</name>
    <dbReference type="NCBI Taxonomy" id="717931"/>
    <lineage>
        <taxon>unclassified sequences</taxon>
        <taxon>metagenomes</taxon>
        <taxon>ecological metagenomes</taxon>
    </lineage>
</organism>
<dbReference type="Pfam" id="PF14062">
    <property type="entry name" value="DUF4253"/>
    <property type="match status" value="1"/>
</dbReference>
<dbReference type="AlphaFoldDB" id="A0A098E6J4"/>
<sequence length="223" mass="26105">MKQFSIPCLIICILLIIVLFSLCLEKQVSLSLQDKELAERIGFDEQVLLIVKKDSKVQLQQLTGFNENGTKTKVNGLSINAPYEKSEQLVFKLRPKLRPKGYMVFLSEVNFGIDNKPDEIAILKGTDQYDILRIKWTNGINYGIENKDVIDKLKEWEKRYPFEILGADFDWIEAEFKTVPEDMDSFVEEVYEFCPDIVNQGINTFENLSKEMRETKRLYLWWD</sequence>
<dbReference type="EMBL" id="CCXY01000002">
    <property type="protein sequence ID" value="CEG11029.1"/>
    <property type="molecule type" value="Genomic_DNA"/>
</dbReference>
<evidence type="ECO:0000313" key="2">
    <source>
        <dbReference type="EMBL" id="CEG11029.1"/>
    </source>
</evidence>
<name>A0A098E6J4_9ZZZZ</name>
<evidence type="ECO:0000259" key="1">
    <source>
        <dbReference type="Pfam" id="PF14062"/>
    </source>
</evidence>